<protein>
    <submittedName>
        <fullName evidence="1">Response regulator</fullName>
    </submittedName>
</protein>
<keyword evidence="2" id="KW-1185">Reference proteome</keyword>
<reference evidence="1 2" key="1">
    <citation type="journal article" date="1998" name="Science">
        <title>Genome sequence of the nematode C. elegans: a platform for investigating biology.</title>
        <authorList>
            <consortium name="The C. elegans sequencing consortium"/>
            <person name="Sulson J.E."/>
            <person name="Waterston R."/>
        </authorList>
    </citation>
    <scope>NUCLEOTIDE SEQUENCE [LARGE SCALE GENOMIC DNA]</scope>
    <source>
        <strain evidence="1 2">Bristol N2</strain>
    </source>
</reference>
<evidence type="ECO:0000313" key="3">
    <source>
        <dbReference type="WormBase" id="D1086.21"/>
    </source>
</evidence>
<name>A0A3P6PAX1_CAEEL</name>
<gene>
    <name evidence="1" type="ORF">CELE_D1086.21</name>
    <name evidence="1 3" type="ORF">D1086.21</name>
</gene>
<evidence type="ECO:0000313" key="1">
    <source>
        <dbReference type="EMBL" id="VDJ65105.1"/>
    </source>
</evidence>
<dbReference type="InParanoid" id="A0A3P6PAX1"/>
<proteinExistence type="predicted"/>
<dbReference type="EMBL" id="BX284605">
    <property type="protein sequence ID" value="VDJ65105.1"/>
    <property type="molecule type" value="Genomic_DNA"/>
</dbReference>
<dbReference type="OrthoDB" id="5821121at2759"/>
<dbReference type="AlphaFoldDB" id="A0A3P6PAX1"/>
<dbReference type="Proteomes" id="UP000001940">
    <property type="component" value="Chromosome V"/>
</dbReference>
<accession>A0A3P6PAX1</accession>
<organism evidence="1 2">
    <name type="scientific">Caenorhabditis elegans</name>
    <dbReference type="NCBI Taxonomy" id="6239"/>
    <lineage>
        <taxon>Eukaryota</taxon>
        <taxon>Metazoa</taxon>
        <taxon>Ecdysozoa</taxon>
        <taxon>Nematoda</taxon>
        <taxon>Chromadorea</taxon>
        <taxon>Rhabditida</taxon>
        <taxon>Rhabditina</taxon>
        <taxon>Rhabditomorpha</taxon>
        <taxon>Rhabditoidea</taxon>
        <taxon>Rhabditidae</taxon>
        <taxon>Peloderinae</taxon>
        <taxon>Caenorhabditis</taxon>
    </lineage>
</organism>
<dbReference type="WormBase" id="D1086.21">
    <property type="protein sequence ID" value="CE52888"/>
    <property type="gene ID" value="WBGene00304203"/>
</dbReference>
<evidence type="ECO:0000313" key="2">
    <source>
        <dbReference type="Proteomes" id="UP000001940"/>
    </source>
</evidence>
<dbReference type="AGR" id="WB:WBGene00304203"/>
<sequence length="167" mass="19829">MELKMEVYTMATYCIFSQIKPELLEMIVLTAEEQHYKHISYLVWNQPEEMIELIAKHRPDMIIMWKNIPIRDNYLMTLNLIVQKLKGNYDTFKLILGANLPIMASKDEFVNGKQKVNPNIILKFLSHEEKDKDVKWELMKTIQSWDNENAKGRKRPFDFPFTLGFDS</sequence>